<feature type="binding site" evidence="8">
    <location>
        <position position="165"/>
    </location>
    <ligand>
        <name>S-adenosyl-L-methionine</name>
        <dbReference type="ChEBI" id="CHEBI:59789"/>
    </ligand>
</feature>
<dbReference type="SUPFAM" id="SSF102114">
    <property type="entry name" value="Radical SAM enzymes"/>
    <property type="match status" value="1"/>
</dbReference>
<dbReference type="EMBL" id="QSLN01000007">
    <property type="protein sequence ID" value="RDV83022.1"/>
    <property type="molecule type" value="Genomic_DNA"/>
</dbReference>
<dbReference type="AlphaFoldDB" id="A0A3D8P378"/>
<dbReference type="InterPro" id="IPR024021">
    <property type="entry name" value="FeFe-hyd_HydE_rSAM"/>
</dbReference>
<reference evidence="11 12" key="1">
    <citation type="submission" date="2018-08" db="EMBL/GenBank/DDBJ databases">
        <title>Form III RuBisCO-mediated autotrophy in Thermodesulfobium bacteria.</title>
        <authorList>
            <person name="Toshchakov S.V."/>
            <person name="Kublanov I.V."/>
            <person name="Frolov E."/>
            <person name="Bonch-Osmolovskaya E.A."/>
            <person name="Tourova T.P."/>
            <person name="Chernych N.A."/>
            <person name="Lebedinsky A.V."/>
        </authorList>
    </citation>
    <scope>NUCLEOTIDE SEQUENCE [LARGE SCALE GENOMIC DNA]</scope>
    <source>
        <strain evidence="11 12">SR</strain>
    </source>
</reference>
<dbReference type="Gene3D" id="3.20.20.70">
    <property type="entry name" value="Aldolase class I"/>
    <property type="match status" value="1"/>
</dbReference>
<dbReference type="SMART" id="SM00876">
    <property type="entry name" value="BATS"/>
    <property type="match status" value="1"/>
</dbReference>
<dbReference type="GO" id="GO:0051539">
    <property type="term" value="F:4 iron, 4 sulfur cluster binding"/>
    <property type="evidence" value="ECO:0007669"/>
    <property type="project" value="UniProtKB-KW"/>
</dbReference>
<gene>
    <name evidence="11" type="ORF">DXX99_06385</name>
</gene>
<keyword evidence="5 7" id="KW-0411">Iron-sulfur</keyword>
<feature type="binding site" evidence="8">
    <location>
        <position position="140"/>
    </location>
    <ligand>
        <name>(3R)-3-methyl-D-ornithine</name>
        <dbReference type="ChEBI" id="CHEBI:64642"/>
    </ligand>
</feature>
<dbReference type="NCBIfam" id="TIGR03956">
    <property type="entry name" value="rSAM_HydE"/>
    <property type="match status" value="1"/>
</dbReference>
<dbReference type="SFLD" id="SFLDG01082">
    <property type="entry name" value="B12-binding_domain_containing"/>
    <property type="match status" value="1"/>
</dbReference>
<sequence>MEFCFTAEELAKRAFSGPPLTREEILYLLRAGEEEAEILFKAADLVRAQVFGPVVHLRAIIEFSNFCRNNCLYCGLRRENRRLPRYRMSAREVVQAAEEAASQGFKTVVLQSGEDPCWTPERLAEVVKEVKKLGVAVTLSVGELAYEDYALLKEAGADRYLLRHETADPELFARLKPDTSLTKRRRCLEWLKELGYETGAGCMVGLPGQSLESLAEDVLFMRELQAEMAGIGPFIPHPDTPLGKASPGSPFLTLKVLALTRLCLPYANLPATTATGVAQKGGREAALLCGANVVMPDVTPHRYRLLYQLYPGKAQADPHPNAFAYWQERLQALGRTVGQDLGFSPRPRGASAAAGPDLLA</sequence>
<name>A0A3D8P378_9THEO</name>
<dbReference type="GO" id="GO:0046872">
    <property type="term" value="F:metal ion binding"/>
    <property type="evidence" value="ECO:0007669"/>
    <property type="project" value="UniProtKB-KW"/>
</dbReference>
<keyword evidence="4 7" id="KW-0408">Iron</keyword>
<dbReference type="InterPro" id="IPR013785">
    <property type="entry name" value="Aldolase_TIM"/>
</dbReference>
<dbReference type="GO" id="GO:0016740">
    <property type="term" value="F:transferase activity"/>
    <property type="evidence" value="ECO:0007669"/>
    <property type="project" value="TreeGrafter"/>
</dbReference>
<evidence type="ECO:0000256" key="2">
    <source>
        <dbReference type="ARBA" id="ARBA00022691"/>
    </source>
</evidence>
<evidence type="ECO:0000259" key="10">
    <source>
        <dbReference type="PROSITE" id="PS51918"/>
    </source>
</evidence>
<dbReference type="SFLD" id="SFLDS00029">
    <property type="entry name" value="Radical_SAM"/>
    <property type="match status" value="1"/>
</dbReference>
<evidence type="ECO:0000256" key="8">
    <source>
        <dbReference type="PIRSR" id="PIRSR004762-2"/>
    </source>
</evidence>
<dbReference type="SMART" id="SM00729">
    <property type="entry name" value="Elp3"/>
    <property type="match status" value="1"/>
</dbReference>
<proteinExistence type="predicted"/>
<dbReference type="Proteomes" id="UP000256329">
    <property type="component" value="Unassembled WGS sequence"/>
</dbReference>
<dbReference type="PROSITE" id="PS51918">
    <property type="entry name" value="RADICAL_SAM"/>
    <property type="match status" value="1"/>
</dbReference>
<evidence type="ECO:0000256" key="6">
    <source>
        <dbReference type="ARBA" id="ARBA00034078"/>
    </source>
</evidence>
<dbReference type="OrthoDB" id="9775764at2"/>
<feature type="binding site" evidence="7">
    <location>
        <position position="71"/>
    </location>
    <ligand>
        <name>[4Fe-4S] cluster</name>
        <dbReference type="ChEBI" id="CHEBI:49883"/>
        <note>4Fe-4S-S-AdoMet</note>
    </ligand>
</feature>
<organism evidence="11 12">
    <name type="scientific">Ammonifex thiophilus</name>
    <dbReference type="NCBI Taxonomy" id="444093"/>
    <lineage>
        <taxon>Bacteria</taxon>
        <taxon>Bacillati</taxon>
        <taxon>Bacillota</taxon>
        <taxon>Clostridia</taxon>
        <taxon>Thermoanaerobacterales</taxon>
        <taxon>Thermoanaerobacteraceae</taxon>
        <taxon>Ammonifex</taxon>
    </lineage>
</organism>
<dbReference type="RefSeq" id="WP_115792666.1">
    <property type="nucleotide sequence ID" value="NZ_QSLN01000007.1"/>
</dbReference>
<comment type="cofactor">
    <cofactor evidence="6">
        <name>[2Fe-2S] cluster</name>
        <dbReference type="ChEBI" id="CHEBI:190135"/>
    </cofactor>
</comment>
<feature type="domain" description="Radical SAM core" evidence="10">
    <location>
        <begin position="53"/>
        <end position="272"/>
    </location>
</feature>
<dbReference type="InterPro" id="IPR007197">
    <property type="entry name" value="rSAM"/>
</dbReference>
<comment type="cofactor">
    <cofactor evidence="7">
        <name>[4Fe-4S] cluster</name>
        <dbReference type="ChEBI" id="CHEBI:49883"/>
    </cofactor>
    <text evidence="7">Binds 1 [4Fe-4S] cluster. The cluster is coordinated with 3 cysteines and an exchangeable S-adenosyl-L-methionine.</text>
</comment>
<feature type="region of interest" description="Disordered" evidence="9">
    <location>
        <begin position="341"/>
        <end position="360"/>
    </location>
</feature>
<evidence type="ECO:0000256" key="1">
    <source>
        <dbReference type="ARBA" id="ARBA00022485"/>
    </source>
</evidence>
<dbReference type="PANTHER" id="PTHR43726">
    <property type="entry name" value="3-METHYLORNITHINE SYNTHASE"/>
    <property type="match status" value="1"/>
</dbReference>
<keyword evidence="12" id="KW-1185">Reference proteome</keyword>
<comment type="caution">
    <text evidence="11">The sequence shown here is derived from an EMBL/GenBank/DDBJ whole genome shotgun (WGS) entry which is preliminary data.</text>
</comment>
<dbReference type="InterPro" id="IPR058240">
    <property type="entry name" value="rSAM_sf"/>
</dbReference>
<feature type="binding site" evidence="7">
    <location>
        <position position="67"/>
    </location>
    <ligand>
        <name>[4Fe-4S] cluster</name>
        <dbReference type="ChEBI" id="CHEBI:49883"/>
        <note>4Fe-4S-S-AdoMet</note>
    </ligand>
</feature>
<dbReference type="GO" id="GO:0044272">
    <property type="term" value="P:sulfur compound biosynthetic process"/>
    <property type="evidence" value="ECO:0007669"/>
    <property type="project" value="UniProtKB-ARBA"/>
</dbReference>
<dbReference type="InterPro" id="IPR034422">
    <property type="entry name" value="HydE/PylB-like"/>
</dbReference>
<keyword evidence="1 7" id="KW-0004">4Fe-4S</keyword>
<dbReference type="SFLD" id="SFLDG01280">
    <property type="entry name" value="HydE/PylB-like"/>
    <property type="match status" value="1"/>
</dbReference>
<dbReference type="PANTHER" id="PTHR43726:SF1">
    <property type="entry name" value="BIOTIN SYNTHASE"/>
    <property type="match status" value="1"/>
</dbReference>
<dbReference type="PIRSF" id="PIRSF004762">
    <property type="entry name" value="CHP00423"/>
    <property type="match status" value="1"/>
</dbReference>
<feature type="binding site" evidence="7">
    <location>
        <position position="74"/>
    </location>
    <ligand>
        <name>[4Fe-4S] cluster</name>
        <dbReference type="ChEBI" id="CHEBI:49883"/>
        <note>4Fe-4S-S-AdoMet</note>
    </ligand>
</feature>
<dbReference type="SFLD" id="SFLDF00348">
    <property type="entry name" value="FeFe_hydrogenase_maturase_(Hyd"/>
    <property type="match status" value="1"/>
</dbReference>
<evidence type="ECO:0000313" key="11">
    <source>
        <dbReference type="EMBL" id="RDV83022.1"/>
    </source>
</evidence>
<evidence type="ECO:0000313" key="12">
    <source>
        <dbReference type="Proteomes" id="UP000256329"/>
    </source>
</evidence>
<protein>
    <submittedName>
        <fullName evidence="11">[FeFe] hydrogenase H-cluster radical SAM maturase HydE</fullName>
    </submittedName>
</protein>
<dbReference type="Pfam" id="PF04055">
    <property type="entry name" value="Radical_SAM"/>
    <property type="match status" value="1"/>
</dbReference>
<evidence type="ECO:0000256" key="3">
    <source>
        <dbReference type="ARBA" id="ARBA00022723"/>
    </source>
</evidence>
<accession>A0A3D8P378</accession>
<keyword evidence="3" id="KW-0479">Metal-binding</keyword>
<feature type="binding site" evidence="8">
    <location>
        <position position="184"/>
    </location>
    <ligand>
        <name>S-adenosyl-L-methionine</name>
        <dbReference type="ChEBI" id="CHEBI:59789"/>
    </ligand>
</feature>
<feature type="compositionally biased region" description="Low complexity" evidence="9">
    <location>
        <begin position="344"/>
        <end position="360"/>
    </location>
</feature>
<evidence type="ECO:0000256" key="5">
    <source>
        <dbReference type="ARBA" id="ARBA00023014"/>
    </source>
</evidence>
<dbReference type="SFLD" id="SFLDG01060">
    <property type="entry name" value="BATS_domain_containing"/>
    <property type="match status" value="1"/>
</dbReference>
<evidence type="ECO:0000256" key="9">
    <source>
        <dbReference type="SAM" id="MobiDB-lite"/>
    </source>
</evidence>
<dbReference type="GO" id="GO:0042364">
    <property type="term" value="P:water-soluble vitamin biosynthetic process"/>
    <property type="evidence" value="ECO:0007669"/>
    <property type="project" value="UniProtKB-ARBA"/>
</dbReference>
<dbReference type="InterPro" id="IPR010722">
    <property type="entry name" value="BATS_dom"/>
</dbReference>
<evidence type="ECO:0000256" key="7">
    <source>
        <dbReference type="PIRSR" id="PIRSR004762-1"/>
    </source>
</evidence>
<evidence type="ECO:0000256" key="4">
    <source>
        <dbReference type="ARBA" id="ARBA00023004"/>
    </source>
</evidence>
<dbReference type="InterPro" id="IPR006638">
    <property type="entry name" value="Elp3/MiaA/NifB-like_rSAM"/>
</dbReference>
<keyword evidence="2 7" id="KW-0949">S-adenosyl-L-methionine</keyword>
<dbReference type="CDD" id="cd01335">
    <property type="entry name" value="Radical_SAM"/>
    <property type="match status" value="1"/>
</dbReference>